<comment type="similarity">
    <text evidence="2 6">Belongs to the acyl-CoA dehydrogenase family.</text>
</comment>
<evidence type="ECO:0000256" key="4">
    <source>
        <dbReference type="ARBA" id="ARBA00022827"/>
    </source>
</evidence>
<dbReference type="GO" id="GO:0050660">
    <property type="term" value="F:flavin adenine dinucleotide binding"/>
    <property type="evidence" value="ECO:0007669"/>
    <property type="project" value="InterPro"/>
</dbReference>
<evidence type="ECO:0000313" key="10">
    <source>
        <dbReference type="EMBL" id="MBL7632116.1"/>
    </source>
</evidence>
<organism evidence="10 11">
    <name type="scientific">Frankia nepalensis</name>
    <dbReference type="NCBI Taxonomy" id="1836974"/>
    <lineage>
        <taxon>Bacteria</taxon>
        <taxon>Bacillati</taxon>
        <taxon>Actinomycetota</taxon>
        <taxon>Actinomycetes</taxon>
        <taxon>Frankiales</taxon>
        <taxon>Frankiaceae</taxon>
        <taxon>Frankia</taxon>
    </lineage>
</organism>
<dbReference type="InterPro" id="IPR009075">
    <property type="entry name" value="AcylCo_DH/oxidase_C"/>
</dbReference>
<dbReference type="Pfam" id="PF02770">
    <property type="entry name" value="Acyl-CoA_dh_M"/>
    <property type="match status" value="1"/>
</dbReference>
<evidence type="ECO:0000256" key="3">
    <source>
        <dbReference type="ARBA" id="ARBA00022630"/>
    </source>
</evidence>
<dbReference type="EMBL" id="JAEACQ010000295">
    <property type="protein sequence ID" value="MBL7632116.1"/>
    <property type="molecule type" value="Genomic_DNA"/>
</dbReference>
<feature type="domain" description="Acyl-CoA dehydrogenase/oxidase N-terminal" evidence="9">
    <location>
        <begin position="7"/>
        <end position="119"/>
    </location>
</feature>
<dbReference type="InterPro" id="IPR013786">
    <property type="entry name" value="AcylCoA_DH/ox_N"/>
</dbReference>
<keyword evidence="4 6" id="KW-0274">FAD</keyword>
<dbReference type="InterPro" id="IPR046373">
    <property type="entry name" value="Acyl-CoA_Oxase/DH_mid-dom_sf"/>
</dbReference>
<dbReference type="SUPFAM" id="SSF56645">
    <property type="entry name" value="Acyl-CoA dehydrogenase NM domain-like"/>
    <property type="match status" value="1"/>
</dbReference>
<reference evidence="10" key="1">
    <citation type="submission" date="2020-12" db="EMBL/GenBank/DDBJ databases">
        <title>Genomic characterization of non-nitrogen-fixing Frankia strains.</title>
        <authorList>
            <person name="Carlos-Shanley C."/>
            <person name="Guerra T."/>
            <person name="Hahn D."/>
        </authorList>
    </citation>
    <scope>NUCLEOTIDE SEQUENCE</scope>
    <source>
        <strain evidence="10">CN6</strain>
    </source>
</reference>
<evidence type="ECO:0000256" key="2">
    <source>
        <dbReference type="ARBA" id="ARBA00009347"/>
    </source>
</evidence>
<evidence type="ECO:0000259" key="8">
    <source>
        <dbReference type="Pfam" id="PF02770"/>
    </source>
</evidence>
<proteinExistence type="inferred from homology"/>
<dbReference type="InterPro" id="IPR052161">
    <property type="entry name" value="Mycobact_Acyl-CoA_DH"/>
</dbReference>
<dbReference type="FunFam" id="2.40.110.10:FF:000011">
    <property type="entry name" value="Acyl-CoA dehydrogenase FadE34"/>
    <property type="match status" value="1"/>
</dbReference>
<comment type="caution">
    <text evidence="10">The sequence shown here is derived from an EMBL/GenBank/DDBJ whole genome shotgun (WGS) entry which is preliminary data.</text>
</comment>
<dbReference type="Pfam" id="PF02771">
    <property type="entry name" value="Acyl-CoA_dh_N"/>
    <property type="match status" value="1"/>
</dbReference>
<dbReference type="GO" id="GO:0005886">
    <property type="term" value="C:plasma membrane"/>
    <property type="evidence" value="ECO:0007669"/>
    <property type="project" value="TreeGrafter"/>
</dbReference>
<dbReference type="SUPFAM" id="SSF47203">
    <property type="entry name" value="Acyl-CoA dehydrogenase C-terminal domain-like"/>
    <property type="match status" value="1"/>
</dbReference>
<protein>
    <submittedName>
        <fullName evidence="10">Acyl-CoA dehydrogenase family protein</fullName>
    </submittedName>
</protein>
<dbReference type="PANTHER" id="PTHR43292:SF3">
    <property type="entry name" value="ACYL-COA DEHYDROGENASE FADE29"/>
    <property type="match status" value="1"/>
</dbReference>
<evidence type="ECO:0000256" key="1">
    <source>
        <dbReference type="ARBA" id="ARBA00001974"/>
    </source>
</evidence>
<evidence type="ECO:0000256" key="5">
    <source>
        <dbReference type="ARBA" id="ARBA00023002"/>
    </source>
</evidence>
<dbReference type="GO" id="GO:0016627">
    <property type="term" value="F:oxidoreductase activity, acting on the CH-CH group of donors"/>
    <property type="evidence" value="ECO:0007669"/>
    <property type="project" value="InterPro"/>
</dbReference>
<feature type="domain" description="Acyl-CoA oxidase/dehydrogenase middle" evidence="8">
    <location>
        <begin position="123"/>
        <end position="217"/>
    </location>
</feature>
<evidence type="ECO:0000259" key="9">
    <source>
        <dbReference type="Pfam" id="PF02771"/>
    </source>
</evidence>
<comment type="cofactor">
    <cofactor evidence="1 6">
        <name>FAD</name>
        <dbReference type="ChEBI" id="CHEBI:57692"/>
    </cofactor>
</comment>
<dbReference type="Proteomes" id="UP000604475">
    <property type="component" value="Unassembled WGS sequence"/>
</dbReference>
<accession>A0A937UVC9</accession>
<keyword evidence="3 6" id="KW-0285">Flavoprotein</keyword>
<keyword evidence="5 6" id="KW-0560">Oxidoreductase</keyword>
<keyword evidence="11" id="KW-1185">Reference proteome</keyword>
<evidence type="ECO:0000313" key="11">
    <source>
        <dbReference type="Proteomes" id="UP000604475"/>
    </source>
</evidence>
<dbReference type="InterPro" id="IPR036250">
    <property type="entry name" value="AcylCo_DH-like_C"/>
</dbReference>
<dbReference type="RefSeq" id="WP_203002643.1">
    <property type="nucleotide sequence ID" value="NZ_JADWYU010000150.1"/>
</dbReference>
<dbReference type="Gene3D" id="2.40.110.10">
    <property type="entry name" value="Butyryl-CoA Dehydrogenase, subunit A, domain 2"/>
    <property type="match status" value="1"/>
</dbReference>
<dbReference type="Gene3D" id="1.10.540.10">
    <property type="entry name" value="Acyl-CoA dehydrogenase/oxidase, N-terminal domain"/>
    <property type="match status" value="1"/>
</dbReference>
<evidence type="ECO:0000256" key="6">
    <source>
        <dbReference type="RuleBase" id="RU362125"/>
    </source>
</evidence>
<dbReference type="InterPro" id="IPR006091">
    <property type="entry name" value="Acyl-CoA_Oxase/DH_mid-dom"/>
</dbReference>
<evidence type="ECO:0000259" key="7">
    <source>
        <dbReference type="Pfam" id="PF00441"/>
    </source>
</evidence>
<feature type="domain" description="Acyl-CoA dehydrogenase/oxidase C-terminal" evidence="7">
    <location>
        <begin position="229"/>
        <end position="383"/>
    </location>
</feature>
<dbReference type="AlphaFoldDB" id="A0A937UVC9"/>
<dbReference type="InterPro" id="IPR009100">
    <property type="entry name" value="AcylCoA_DH/oxidase_NM_dom_sf"/>
</dbReference>
<sequence length="389" mass="43367">MDFRFAPEQEEFRAQVRAFVESELPVEWERIDPEGERAWEITCEFQRKLADKKWLAMAWPPALGGLGADLLTQLIYHETMDYYHAPAFTMAVAWVGPAVMLYGNEEQKARLLPRMATGEDVYCTLYSEPGAGSDLAAMQTKAVLDGDDYVITGQKVWTSGAHHANLGWLAARTDPTASKHRGLSTFVVDVDSPGLTVRPLINMAGQHAFNEVFFDGVRVPKANLIGEPGRGWYNIATALEFERSGIEWIAKARRRLDQIIAHVREHRDILENNPQLRFELADRAIEVEVGTLLCYRTIHLAIQGKAMTYEASASKVYNSELTQRVAQTGMKVFGPYAGLGRDDPRSPLTGQLTHSIQSGYLWTFANTIGAGSSEIQRNIIASRGLGLPR</sequence>
<name>A0A937UVC9_9ACTN</name>
<gene>
    <name evidence="10" type="ORF">I7412_34180</name>
</gene>
<dbReference type="InterPro" id="IPR037069">
    <property type="entry name" value="AcylCoA_DH/ox_N_sf"/>
</dbReference>
<dbReference type="PANTHER" id="PTHR43292">
    <property type="entry name" value="ACYL-COA DEHYDROGENASE"/>
    <property type="match status" value="1"/>
</dbReference>
<dbReference type="Pfam" id="PF00441">
    <property type="entry name" value="Acyl-CoA_dh_1"/>
    <property type="match status" value="1"/>
</dbReference>
<dbReference type="Gene3D" id="1.20.140.10">
    <property type="entry name" value="Butyryl-CoA Dehydrogenase, subunit A, domain 3"/>
    <property type="match status" value="1"/>
</dbReference>